<organism evidence="1 2">
    <name type="scientific">Heterorhabditis bacteriophora</name>
    <name type="common">Entomopathogenic nematode worm</name>
    <dbReference type="NCBI Taxonomy" id="37862"/>
    <lineage>
        <taxon>Eukaryota</taxon>
        <taxon>Metazoa</taxon>
        <taxon>Ecdysozoa</taxon>
        <taxon>Nematoda</taxon>
        <taxon>Chromadorea</taxon>
        <taxon>Rhabditida</taxon>
        <taxon>Rhabditina</taxon>
        <taxon>Rhabditomorpha</taxon>
        <taxon>Strongyloidea</taxon>
        <taxon>Heterorhabditidae</taxon>
        <taxon>Heterorhabditis</taxon>
    </lineage>
</organism>
<dbReference type="WBParaSite" id="Hba_02907">
    <property type="protein sequence ID" value="Hba_02907"/>
    <property type="gene ID" value="Hba_02907"/>
</dbReference>
<protein>
    <submittedName>
        <fullName evidence="2">Protein of unassigned function</fullName>
    </submittedName>
</protein>
<dbReference type="Proteomes" id="UP000095283">
    <property type="component" value="Unplaced"/>
</dbReference>
<reference evidence="2" key="1">
    <citation type="submission" date="2016-11" db="UniProtKB">
        <authorList>
            <consortium name="WormBaseParasite"/>
        </authorList>
    </citation>
    <scope>IDENTIFICATION</scope>
</reference>
<dbReference type="AlphaFoldDB" id="A0A1I7WDG9"/>
<evidence type="ECO:0000313" key="2">
    <source>
        <dbReference type="WBParaSite" id="Hba_02907"/>
    </source>
</evidence>
<evidence type="ECO:0000313" key="1">
    <source>
        <dbReference type="Proteomes" id="UP000095283"/>
    </source>
</evidence>
<sequence>MDTAVQTFPPGHRPLISRLTSLRRRLPAVSRDARCPASPIETMDRWCPWRRWHADG</sequence>
<accession>A0A1I7WDG9</accession>
<proteinExistence type="predicted"/>
<keyword evidence="1" id="KW-1185">Reference proteome</keyword>
<name>A0A1I7WDG9_HETBA</name>